<feature type="non-terminal residue" evidence="2">
    <location>
        <position position="70"/>
    </location>
</feature>
<dbReference type="Proteomes" id="UP000440732">
    <property type="component" value="Unassembled WGS sequence"/>
</dbReference>
<dbReference type="AlphaFoldDB" id="A0A6A3QYX9"/>
<sequence>MTNVTCIALTMVFVATFATLPFSQIAIVNGSIRATVQTHTLAAYPPVLLDLIVSNVSFSNCLNMSDSVED</sequence>
<accession>A0A6A3QYX9</accession>
<evidence type="ECO:0000313" key="4">
    <source>
        <dbReference type="EMBL" id="KAE9194281.1"/>
    </source>
</evidence>
<dbReference type="Proteomes" id="UP000440367">
    <property type="component" value="Unassembled WGS sequence"/>
</dbReference>
<keyword evidence="7" id="KW-1185">Reference proteome</keyword>
<evidence type="ECO:0000313" key="6">
    <source>
        <dbReference type="Proteomes" id="UP000429523"/>
    </source>
</evidence>
<dbReference type="EMBL" id="QXGA01003267">
    <property type="protein sequence ID" value="KAE9085374.1"/>
    <property type="molecule type" value="Genomic_DNA"/>
</dbReference>
<organism evidence="2 9">
    <name type="scientific">Phytophthora fragariae</name>
    <dbReference type="NCBI Taxonomy" id="53985"/>
    <lineage>
        <taxon>Eukaryota</taxon>
        <taxon>Sar</taxon>
        <taxon>Stramenopiles</taxon>
        <taxon>Oomycota</taxon>
        <taxon>Peronosporomycetes</taxon>
        <taxon>Peronosporales</taxon>
        <taxon>Peronosporaceae</taxon>
        <taxon>Phytophthora</taxon>
    </lineage>
</organism>
<gene>
    <name evidence="5" type="ORF">PF002_g23096</name>
    <name evidence="4" type="ORF">PF004_g20765</name>
    <name evidence="3" type="ORF">PF005_g32309</name>
    <name evidence="2" type="ORF">PF006_g26269</name>
    <name evidence="1" type="ORF">PF009_g22831</name>
</gene>
<dbReference type="Proteomes" id="UP000433483">
    <property type="component" value="Unassembled WGS sequence"/>
</dbReference>
<dbReference type="Proteomes" id="UP000429523">
    <property type="component" value="Unassembled WGS sequence"/>
</dbReference>
<proteinExistence type="predicted"/>
<dbReference type="EMBL" id="QXGB01007700">
    <property type="protein sequence ID" value="KAE9158776.1"/>
    <property type="molecule type" value="Genomic_DNA"/>
</dbReference>
<dbReference type="EMBL" id="QXGF01001932">
    <property type="protein sequence ID" value="KAE8926992.1"/>
    <property type="molecule type" value="Genomic_DNA"/>
</dbReference>
<evidence type="ECO:0000313" key="2">
    <source>
        <dbReference type="EMBL" id="KAE9085374.1"/>
    </source>
</evidence>
<evidence type="ECO:0000313" key="7">
    <source>
        <dbReference type="Proteomes" id="UP000433483"/>
    </source>
</evidence>
<comment type="caution">
    <text evidence="2">The sequence shown here is derived from an EMBL/GenBank/DDBJ whole genome shotgun (WGS) entry which is preliminary data.</text>
</comment>
<evidence type="ECO:0000313" key="5">
    <source>
        <dbReference type="EMBL" id="KAE9196262.1"/>
    </source>
</evidence>
<name>A0A6A3QYX9_9STRA</name>
<evidence type="ECO:0000313" key="10">
    <source>
        <dbReference type="Proteomes" id="UP000476176"/>
    </source>
</evidence>
<dbReference type="EMBL" id="QXGD01001942">
    <property type="protein sequence ID" value="KAE9196262.1"/>
    <property type="molecule type" value="Genomic_DNA"/>
</dbReference>
<evidence type="ECO:0000313" key="1">
    <source>
        <dbReference type="EMBL" id="KAE8926992.1"/>
    </source>
</evidence>
<reference evidence="6 7" key="1">
    <citation type="submission" date="2018-08" db="EMBL/GenBank/DDBJ databases">
        <title>Genomic investigation of the strawberry pathogen Phytophthora fragariae indicates pathogenicity is determined by transcriptional variation in three key races.</title>
        <authorList>
            <person name="Adams T.M."/>
            <person name="Armitage A.D."/>
            <person name="Sobczyk M.K."/>
            <person name="Bates H.J."/>
            <person name="Dunwell J.M."/>
            <person name="Nellist C.F."/>
            <person name="Harrison R.J."/>
        </authorList>
    </citation>
    <scope>NUCLEOTIDE SEQUENCE [LARGE SCALE GENOMIC DNA]</scope>
    <source>
        <strain evidence="5 8">BC-1</strain>
        <strain evidence="4 10">BC-23</strain>
        <strain evidence="3 7">NOV-27</strain>
        <strain evidence="2 9">NOV-5</strain>
        <strain evidence="1 6">NOV-9</strain>
    </source>
</reference>
<dbReference type="EMBL" id="QXGC01001890">
    <property type="protein sequence ID" value="KAE9194281.1"/>
    <property type="molecule type" value="Genomic_DNA"/>
</dbReference>
<evidence type="ECO:0000313" key="3">
    <source>
        <dbReference type="EMBL" id="KAE9158776.1"/>
    </source>
</evidence>
<evidence type="ECO:0000313" key="9">
    <source>
        <dbReference type="Proteomes" id="UP000440732"/>
    </source>
</evidence>
<dbReference type="Proteomes" id="UP000476176">
    <property type="component" value="Unassembled WGS sequence"/>
</dbReference>
<protein>
    <submittedName>
        <fullName evidence="2">Uncharacterized protein</fullName>
    </submittedName>
</protein>
<evidence type="ECO:0000313" key="8">
    <source>
        <dbReference type="Proteomes" id="UP000440367"/>
    </source>
</evidence>